<proteinExistence type="predicted"/>
<gene>
    <name evidence="7" type="ORF">CCMP2556_LOCUS44477</name>
</gene>
<dbReference type="InterPro" id="IPR029063">
    <property type="entry name" value="SAM-dependent_MTases_sf"/>
</dbReference>
<feature type="compositionally biased region" description="Basic and acidic residues" evidence="6">
    <location>
        <begin position="972"/>
        <end position="998"/>
    </location>
</feature>
<dbReference type="Pfam" id="PF03133">
    <property type="entry name" value="TTL"/>
    <property type="match status" value="1"/>
</dbReference>
<dbReference type="InterPro" id="IPR004344">
    <property type="entry name" value="TTL/TTLL_fam"/>
</dbReference>
<accession>A0ABP0R1J3</accession>
<comment type="catalytic activity">
    <reaction evidence="5">
        <text>L-glutamyl-[protein] + L-glutamate + ATP = gamma-L-glutamyl-L-glutamyl-[protein] + ADP + phosphate + H(+)</text>
        <dbReference type="Rhea" id="RHEA:60144"/>
        <dbReference type="Rhea" id="RHEA-COMP:10208"/>
        <dbReference type="Rhea" id="RHEA-COMP:15517"/>
        <dbReference type="ChEBI" id="CHEBI:15378"/>
        <dbReference type="ChEBI" id="CHEBI:29973"/>
        <dbReference type="ChEBI" id="CHEBI:29985"/>
        <dbReference type="ChEBI" id="CHEBI:30616"/>
        <dbReference type="ChEBI" id="CHEBI:43474"/>
        <dbReference type="ChEBI" id="CHEBI:143622"/>
        <dbReference type="ChEBI" id="CHEBI:456216"/>
    </reaction>
    <physiologicalReaction direction="left-to-right" evidence="5">
        <dbReference type="Rhea" id="RHEA:60145"/>
    </physiologicalReaction>
</comment>
<dbReference type="PANTHER" id="PTHR12241">
    <property type="entry name" value="TUBULIN POLYGLUTAMYLASE"/>
    <property type="match status" value="1"/>
</dbReference>
<dbReference type="Gene3D" id="3.40.50.150">
    <property type="entry name" value="Vaccinia Virus protein VP39"/>
    <property type="match status" value="1"/>
</dbReference>
<sequence length="1426" mass="161504">MFLQQRPMKLLLPRLFREMPSRVQDLEELHVAPCMVFSKFVTSPPLRVKPRSRSMWPCRIRVALTSALLGVESYQPTFQELHWELFAKDCEEDHVVQNFSNPYGIRPNFKNYPHSNLLPQFFTEILDILQLEQMPRFIAEVGSLHGHSAIQMATVLDQLGMTQVPILCIDPFTGDTNMWASYQTDRSVAGWVKIIDGRMTVFDQFMANVQFAVNRSVSKHHILPFQATSTVGARWLAQKGFVPDLIFLDSAHELDETFLELSLYFKLLKPGGILFGDDYGWPAVKEDVERFVEEHQRQHGADDPIDLRIVRAQAGATNLIWIMRKALGAEDLRQFWSSFAALDLHSGTGITLCHGSATALSDRPRAWSMQEWHALSQARRRGVAATAAFPLVMRLLEDNWMEAGREEEEALLTAASGAMEEQQRKGMGHRSGELLRKARDAAAAAKASEQWNVLLAVQHLIGRPPNESAPAYKDMQQELHRQRERVMLQARTFMLITSLLEGDVHPPSAADLEARCLQELRRLLAAQRLVPSEWRRMLRSGLFAQIPGDDSDAEAESEEEKPSTAEVLQRVKSVLGERWQEVPFMDLVPVQPGAKFASLARLMSDGRGFPPGFRIDRIHAPLVRETFLHNGFRPTKGEDWLISWTGPRMRDNVHRMMHEFQRVNHFPNSTELTRKDRMWENFQRMAQQHRELNFDFVPETFVLPQQLRSFKQRYLKTRSEQLWIVKPTASSQGRGIFILRNLVELPMKESVVVSRYVEKPLLIQGLKFDLRIYVMVTSFRPLRAYVYREGLTRFASKAYSTDEEHLADVYRHLTNYSINKGAENFQENQRVQADNYGHKWSLSALNRHLRCIGVNVKEMWSRIMDIIVKTLLAVEPAISAATKESCLHEQSCFELYGFDILVDEHLKPWLLEVNLSPSMQAESPLDKQIKSSLLSDAFNLLGVKRLDAQTLTSARLRARFLYMSKLQSQMPKSKDSKLLGHRQDPLRPEEPRLEKTEEPSVAEGDAEGEPQPLVRKYFSPKKQVSLSTLCEPHLRLLVYALEETQRCCNFIRLYPTPSTVKRYQPLTESRSMEDEFRNQLLTAVLFAQQMPLCDEPELEDKEPPPPEAELISAPEPEPVPKVAQEGNLQMVEEALQTLKVLGTKMSSQLLLMEYIVRLLNTCHQLSDGARRKLENRQQSAIAGVLQIFRQQLALYLRASERGARARGAHRAPAVPAAPAAELATGPSEELPGGSVVDDVEDICQQALVQILCNTWGGARDHAQRGVESLRGELSVVRCAPEAFAQSSSGCRAVAALGELSATDLESIFRAPQCPPEVKNLFLVPEDHEVGWNVLRRMSQAGPLSELEFLQRVTTTFQPPKAPLDAAKSPEDAPPLSVPRLMVSQSSPQLKRRPGPLAPLAPNGLAYSRKGRFGFGSYATGLSDIEL</sequence>
<evidence type="ECO:0000313" key="8">
    <source>
        <dbReference type="Proteomes" id="UP001642484"/>
    </source>
</evidence>
<dbReference type="SUPFAM" id="SSF56059">
    <property type="entry name" value="Glutathione synthetase ATP-binding domain-like"/>
    <property type="match status" value="1"/>
</dbReference>
<keyword evidence="8" id="KW-1185">Reference proteome</keyword>
<organism evidence="7 8">
    <name type="scientific">Durusdinium trenchii</name>
    <dbReference type="NCBI Taxonomy" id="1381693"/>
    <lineage>
        <taxon>Eukaryota</taxon>
        <taxon>Sar</taxon>
        <taxon>Alveolata</taxon>
        <taxon>Dinophyceae</taxon>
        <taxon>Suessiales</taxon>
        <taxon>Symbiodiniaceae</taxon>
        <taxon>Durusdinium</taxon>
    </lineage>
</organism>
<feature type="compositionally biased region" description="Low complexity" evidence="6">
    <location>
        <begin position="1210"/>
        <end position="1223"/>
    </location>
</feature>
<evidence type="ECO:0000256" key="4">
    <source>
        <dbReference type="ARBA" id="ARBA00041448"/>
    </source>
</evidence>
<keyword evidence="3" id="KW-0067">ATP-binding</keyword>
<reference evidence="7 8" key="1">
    <citation type="submission" date="2024-02" db="EMBL/GenBank/DDBJ databases">
        <authorList>
            <person name="Chen Y."/>
            <person name="Shah S."/>
            <person name="Dougan E. K."/>
            <person name="Thang M."/>
            <person name="Chan C."/>
        </authorList>
    </citation>
    <scope>NUCLEOTIDE SEQUENCE [LARGE SCALE GENOMIC DNA]</scope>
</reference>
<evidence type="ECO:0000313" key="7">
    <source>
        <dbReference type="EMBL" id="CAK9092992.1"/>
    </source>
</evidence>
<evidence type="ECO:0000256" key="3">
    <source>
        <dbReference type="ARBA" id="ARBA00022840"/>
    </source>
</evidence>
<dbReference type="Gene3D" id="3.30.470.20">
    <property type="entry name" value="ATP-grasp fold, B domain"/>
    <property type="match status" value="1"/>
</dbReference>
<evidence type="ECO:0000256" key="1">
    <source>
        <dbReference type="ARBA" id="ARBA00022598"/>
    </source>
</evidence>
<evidence type="ECO:0000256" key="5">
    <source>
        <dbReference type="ARBA" id="ARBA00049274"/>
    </source>
</evidence>
<keyword evidence="1" id="KW-0436">Ligase</keyword>
<dbReference type="EMBL" id="CAXAMN010025139">
    <property type="protein sequence ID" value="CAK9092992.1"/>
    <property type="molecule type" value="Genomic_DNA"/>
</dbReference>
<dbReference type="SUPFAM" id="SSF53335">
    <property type="entry name" value="S-adenosyl-L-methionine-dependent methyltransferases"/>
    <property type="match status" value="1"/>
</dbReference>
<keyword evidence="2" id="KW-0547">Nucleotide-binding</keyword>
<protein>
    <recommendedName>
        <fullName evidence="4">Tubulin--tyrosine ligase-like protein 5</fullName>
    </recommendedName>
</protein>
<dbReference type="Proteomes" id="UP001642484">
    <property type="component" value="Unassembled WGS sequence"/>
</dbReference>
<evidence type="ECO:0000256" key="6">
    <source>
        <dbReference type="SAM" id="MobiDB-lite"/>
    </source>
</evidence>
<name>A0ABP0R1J3_9DINO</name>
<evidence type="ECO:0000256" key="2">
    <source>
        <dbReference type="ARBA" id="ARBA00022741"/>
    </source>
</evidence>
<dbReference type="PANTHER" id="PTHR12241:SF145">
    <property type="entry name" value="TUBULIN POLYGLUTAMYLASE TTLL5"/>
    <property type="match status" value="1"/>
</dbReference>
<dbReference type="Pfam" id="PF13578">
    <property type="entry name" value="Methyltransf_24"/>
    <property type="match status" value="1"/>
</dbReference>
<dbReference type="PROSITE" id="PS51221">
    <property type="entry name" value="TTL"/>
    <property type="match status" value="1"/>
</dbReference>
<feature type="region of interest" description="Disordered" evidence="6">
    <location>
        <begin position="1207"/>
        <end position="1229"/>
    </location>
</feature>
<comment type="caution">
    <text evidence="7">The sequence shown here is derived from an EMBL/GenBank/DDBJ whole genome shotgun (WGS) entry which is preliminary data.</text>
</comment>
<feature type="region of interest" description="Disordered" evidence="6">
    <location>
        <begin position="971"/>
        <end position="1011"/>
    </location>
</feature>